<sequence>MAMPLTLRNKLKTLCAYGDGWSYAVFWRFHPRNSLMLAVEEAYYEEQLGEEIANMLPQVHLLGEGIVGEAALTGKHSWVHSDGPTQEWNMTEQSTCEDDCRLHQQFSSGIKTIVVIPVKAWGVVQFGSGKKILESEEFLEQTQSLLMEIDDVTDMFDVSRNAVLSLDCENSDLNGLLASISSENSYDWNLKYVCDENSKELRRKGLSSSAPSDLFSPQYTPYEEGMISLQGDSSFLDDLAQVVLSDRDNTDFLLKPNSFMNNLVANNHYFGTCSGELSSFDMLEQQLISEIRSQEATDVFPTEENAFSCSKLVAQDSAVTSLCSVDRGLFQDKLLSSLHNQYSSQPSIMTDVNFQSSSNTLHGFSENLQPVDMSEEILKFSSMDDLCQWFTPSPEDSICKTGIALDNTLSESMEFNPTCFDLVGSSYINDTSVSYLVEHHSNSDGKETCVVAHSSENGLVDSMVLDFSYDQADEWWRSMLTPAASAANDTGFSECISEMNTDTLTGTRKRLFSELGIEELLRGGANYNPFNSSDFELSSNKRQMVESSSVNRNPTHFANLARAEAGADLTLPLSDLNSTNNLPSKKDSLTKLQVGMWIDDGHSINVGRAAPVHPQKPDEHTKPTKKRARQGESTRPRPKDRQQIQDCIKELRGIIPNGGKCSIDSLLDRTIRYMLFLQSVLKYADKLKEPDEPKLIEQANEVVLKDNNVGDSKNCGITWAFEVAHQTMLCPIIVEDMSTPGQMLIEMLCEEQGFFLEIVDIIRGFGLNILKAKMEIRKNKLWARFIVEANRHVTRIDVFWSLIHLTQQTNTSSIESADTRCNVIDGNVSLPESC</sequence>
<protein>
    <recommendedName>
        <fullName evidence="6">BHLH domain-containing protein</fullName>
    </recommendedName>
</protein>
<keyword evidence="3" id="KW-0804">Transcription</keyword>
<dbReference type="GO" id="GO:0003700">
    <property type="term" value="F:DNA-binding transcription factor activity"/>
    <property type="evidence" value="ECO:0007669"/>
    <property type="project" value="InterPro"/>
</dbReference>
<evidence type="ECO:0000256" key="1">
    <source>
        <dbReference type="ARBA" id="ARBA00004123"/>
    </source>
</evidence>
<gene>
    <name evidence="7" type="ORF">VNO77_13361</name>
</gene>
<evidence type="ECO:0000313" key="7">
    <source>
        <dbReference type="EMBL" id="KAK7344098.1"/>
    </source>
</evidence>
<keyword evidence="2" id="KW-0805">Transcription regulation</keyword>
<dbReference type="EMBL" id="JAYMYQ010000003">
    <property type="protein sequence ID" value="KAK7344098.1"/>
    <property type="molecule type" value="Genomic_DNA"/>
</dbReference>
<dbReference type="InterPro" id="IPR043561">
    <property type="entry name" value="LHW-like"/>
</dbReference>
<proteinExistence type="predicted"/>
<dbReference type="SUPFAM" id="SSF47459">
    <property type="entry name" value="HLH, helix-loop-helix DNA-binding domain"/>
    <property type="match status" value="1"/>
</dbReference>
<dbReference type="InterPro" id="IPR036638">
    <property type="entry name" value="HLH_DNA-bd_sf"/>
</dbReference>
<keyword evidence="4" id="KW-0539">Nucleus</keyword>
<evidence type="ECO:0000256" key="3">
    <source>
        <dbReference type="ARBA" id="ARBA00023163"/>
    </source>
</evidence>
<name>A0AAN9M1S0_CANGL</name>
<dbReference type="Proteomes" id="UP001367508">
    <property type="component" value="Unassembled WGS sequence"/>
</dbReference>
<dbReference type="InterPro" id="IPR025610">
    <property type="entry name" value="MYC/MYB_N"/>
</dbReference>
<evidence type="ECO:0000256" key="2">
    <source>
        <dbReference type="ARBA" id="ARBA00023015"/>
    </source>
</evidence>
<feature type="domain" description="BHLH" evidence="6">
    <location>
        <begin position="628"/>
        <end position="677"/>
    </location>
</feature>
<evidence type="ECO:0000256" key="4">
    <source>
        <dbReference type="ARBA" id="ARBA00023242"/>
    </source>
</evidence>
<dbReference type="PANTHER" id="PTHR46196">
    <property type="entry name" value="TRANSCRIPTION FACTOR BHLH155-LIKE ISOFORM X1-RELATED"/>
    <property type="match status" value="1"/>
</dbReference>
<dbReference type="PROSITE" id="PS50888">
    <property type="entry name" value="BHLH"/>
    <property type="match status" value="1"/>
</dbReference>
<dbReference type="AlphaFoldDB" id="A0AAN9M1S0"/>
<dbReference type="GO" id="GO:0046983">
    <property type="term" value="F:protein dimerization activity"/>
    <property type="evidence" value="ECO:0007669"/>
    <property type="project" value="InterPro"/>
</dbReference>
<dbReference type="PANTHER" id="PTHR46196:SF2">
    <property type="entry name" value="TRANSCRIPTION FACTOR BHLH157"/>
    <property type="match status" value="1"/>
</dbReference>
<reference evidence="7 8" key="1">
    <citation type="submission" date="2024-01" db="EMBL/GenBank/DDBJ databases">
        <title>The genomes of 5 underutilized Papilionoideae crops provide insights into root nodulation and disease resistanc.</title>
        <authorList>
            <person name="Jiang F."/>
        </authorList>
    </citation>
    <scope>NUCLEOTIDE SEQUENCE [LARGE SCALE GENOMIC DNA]</scope>
    <source>
        <strain evidence="7">LVBAO_FW01</strain>
        <tissue evidence="7">Leaves</tissue>
    </source>
</reference>
<comment type="subcellular location">
    <subcellularLocation>
        <location evidence="1">Nucleus</location>
    </subcellularLocation>
</comment>
<evidence type="ECO:0000313" key="8">
    <source>
        <dbReference type="Proteomes" id="UP001367508"/>
    </source>
</evidence>
<organism evidence="7 8">
    <name type="scientific">Canavalia gladiata</name>
    <name type="common">Sword bean</name>
    <name type="synonym">Dolichos gladiatus</name>
    <dbReference type="NCBI Taxonomy" id="3824"/>
    <lineage>
        <taxon>Eukaryota</taxon>
        <taxon>Viridiplantae</taxon>
        <taxon>Streptophyta</taxon>
        <taxon>Embryophyta</taxon>
        <taxon>Tracheophyta</taxon>
        <taxon>Spermatophyta</taxon>
        <taxon>Magnoliopsida</taxon>
        <taxon>eudicotyledons</taxon>
        <taxon>Gunneridae</taxon>
        <taxon>Pentapetalae</taxon>
        <taxon>rosids</taxon>
        <taxon>fabids</taxon>
        <taxon>Fabales</taxon>
        <taxon>Fabaceae</taxon>
        <taxon>Papilionoideae</taxon>
        <taxon>50 kb inversion clade</taxon>
        <taxon>NPAAA clade</taxon>
        <taxon>indigoferoid/millettioid clade</taxon>
        <taxon>Phaseoleae</taxon>
        <taxon>Canavalia</taxon>
    </lineage>
</organism>
<evidence type="ECO:0000256" key="5">
    <source>
        <dbReference type="SAM" id="MobiDB-lite"/>
    </source>
</evidence>
<keyword evidence="8" id="KW-1185">Reference proteome</keyword>
<evidence type="ECO:0000259" key="6">
    <source>
        <dbReference type="PROSITE" id="PS50888"/>
    </source>
</evidence>
<dbReference type="Pfam" id="PF23176">
    <property type="entry name" value="bHLH_LHW"/>
    <property type="match status" value="1"/>
</dbReference>
<dbReference type="InterPro" id="IPR011598">
    <property type="entry name" value="bHLH_dom"/>
</dbReference>
<accession>A0AAN9M1S0</accession>
<feature type="compositionally biased region" description="Basic and acidic residues" evidence="5">
    <location>
        <begin position="629"/>
        <end position="643"/>
    </location>
</feature>
<comment type="caution">
    <text evidence="7">The sequence shown here is derived from an EMBL/GenBank/DDBJ whole genome shotgun (WGS) entry which is preliminary data.</text>
</comment>
<dbReference type="Pfam" id="PF14215">
    <property type="entry name" value="bHLH-MYC_N"/>
    <property type="match status" value="1"/>
</dbReference>
<dbReference type="GO" id="GO:0005634">
    <property type="term" value="C:nucleus"/>
    <property type="evidence" value="ECO:0007669"/>
    <property type="project" value="UniProtKB-SubCell"/>
</dbReference>
<feature type="region of interest" description="Disordered" evidence="5">
    <location>
        <begin position="605"/>
        <end position="643"/>
    </location>
</feature>